<proteinExistence type="predicted"/>
<organism evidence="1">
    <name type="scientific">Arundo donax</name>
    <name type="common">Giant reed</name>
    <name type="synonym">Donax arundinaceus</name>
    <dbReference type="NCBI Taxonomy" id="35708"/>
    <lineage>
        <taxon>Eukaryota</taxon>
        <taxon>Viridiplantae</taxon>
        <taxon>Streptophyta</taxon>
        <taxon>Embryophyta</taxon>
        <taxon>Tracheophyta</taxon>
        <taxon>Spermatophyta</taxon>
        <taxon>Magnoliopsida</taxon>
        <taxon>Liliopsida</taxon>
        <taxon>Poales</taxon>
        <taxon>Poaceae</taxon>
        <taxon>PACMAD clade</taxon>
        <taxon>Arundinoideae</taxon>
        <taxon>Arundineae</taxon>
        <taxon>Arundo</taxon>
    </lineage>
</organism>
<dbReference type="AlphaFoldDB" id="A0A0A9EFM6"/>
<reference evidence="1" key="1">
    <citation type="submission" date="2014-09" db="EMBL/GenBank/DDBJ databases">
        <authorList>
            <person name="Magalhaes I.L.F."/>
            <person name="Oliveira U."/>
            <person name="Santos F.R."/>
            <person name="Vidigal T.H.D.A."/>
            <person name="Brescovit A.D."/>
            <person name="Santos A.J."/>
        </authorList>
    </citation>
    <scope>NUCLEOTIDE SEQUENCE</scope>
    <source>
        <tissue evidence="1">Shoot tissue taken approximately 20 cm above the soil surface</tissue>
    </source>
</reference>
<sequence>MPSSSCGPSLNCSDDGVAALLWDTVMLYTKPIVHTTEY</sequence>
<name>A0A0A9EFM6_ARUDO</name>
<dbReference type="EMBL" id="GBRH01201270">
    <property type="protein sequence ID" value="JAD96625.1"/>
    <property type="molecule type" value="Transcribed_RNA"/>
</dbReference>
<reference evidence="1" key="2">
    <citation type="journal article" date="2015" name="Data Brief">
        <title>Shoot transcriptome of the giant reed, Arundo donax.</title>
        <authorList>
            <person name="Barrero R.A."/>
            <person name="Guerrero F.D."/>
            <person name="Moolhuijzen P."/>
            <person name="Goolsby J.A."/>
            <person name="Tidwell J."/>
            <person name="Bellgard S.E."/>
            <person name="Bellgard M.I."/>
        </authorList>
    </citation>
    <scope>NUCLEOTIDE SEQUENCE</scope>
    <source>
        <tissue evidence="1">Shoot tissue taken approximately 20 cm above the soil surface</tissue>
    </source>
</reference>
<protein>
    <submittedName>
        <fullName evidence="1">Uncharacterized protein</fullName>
    </submittedName>
</protein>
<accession>A0A0A9EFM6</accession>
<evidence type="ECO:0000313" key="1">
    <source>
        <dbReference type="EMBL" id="JAD96625.1"/>
    </source>
</evidence>